<dbReference type="Proteomes" id="UP000192722">
    <property type="component" value="Unassembled WGS sequence"/>
</dbReference>
<sequence length="357" mass="39337">MKALLMGLSISFCAAMAPVSERLAEQKSLKEVIKPVINNDWKMEVITNELNYPWNIEVAGDQLIVTEAAGNIVMLQQGKLQRYAVKTSDPVVNEGGAGLLGMALARDFTTSGVAWLYHTYRSDSALFNKVIKVHFDGKQWQETDVLVSRIPGHRLYNGGRIAIGPDGNLYVTTGWTETEERPQDLQSLAGKVLRMTLDGKPPGNNPVGGSLIYSWGHRNPQGLAWNPRGELFVTEHGQLTHDEINLVTPGSNYGWPVIQGDEEHAGMKKAWLNSGKHTWAPSGATYVGEELLVATLGAKGLYAYDRDNRNLKQIFSSGDRLRDVTAVNDDIYVITTNRSPRAAGPSVDRLIKLTLVR</sequence>
<dbReference type="InterPro" id="IPR011041">
    <property type="entry name" value="Quinoprot_gluc/sorb_DH_b-prop"/>
</dbReference>
<dbReference type="RefSeq" id="WP_084983791.1">
    <property type="nucleotide sequence ID" value="NZ_CBCSCF010000023.1"/>
</dbReference>
<protein>
    <submittedName>
        <fullName evidence="3">Dehydrogenase</fullName>
    </submittedName>
</protein>
<comment type="caution">
    <text evidence="3">The sequence shown here is derived from an EMBL/GenBank/DDBJ whole genome shotgun (WGS) entry which is preliminary data.</text>
</comment>
<proteinExistence type="predicted"/>
<feature type="domain" description="Glucose/Sorbosone dehydrogenase" evidence="2">
    <location>
        <begin position="50"/>
        <end position="338"/>
    </location>
</feature>
<dbReference type="InterPro" id="IPR012938">
    <property type="entry name" value="Glc/Sorbosone_DH"/>
</dbReference>
<evidence type="ECO:0000313" key="4">
    <source>
        <dbReference type="Proteomes" id="UP000192722"/>
    </source>
</evidence>
<name>A0ABX3TXK9_9GAMM</name>
<evidence type="ECO:0000313" key="3">
    <source>
        <dbReference type="EMBL" id="ORJ19967.1"/>
    </source>
</evidence>
<keyword evidence="4" id="KW-1185">Reference proteome</keyword>
<dbReference type="InterPro" id="IPR011042">
    <property type="entry name" value="6-blade_b-propeller_TolB-like"/>
</dbReference>
<evidence type="ECO:0000256" key="1">
    <source>
        <dbReference type="SAM" id="SignalP"/>
    </source>
</evidence>
<feature type="signal peptide" evidence="1">
    <location>
        <begin position="1"/>
        <end position="17"/>
    </location>
</feature>
<organism evidence="3 4">
    <name type="scientific">Rouxiella silvae</name>
    <dbReference type="NCBI Taxonomy" id="1646373"/>
    <lineage>
        <taxon>Bacteria</taxon>
        <taxon>Pseudomonadati</taxon>
        <taxon>Pseudomonadota</taxon>
        <taxon>Gammaproteobacteria</taxon>
        <taxon>Enterobacterales</taxon>
        <taxon>Yersiniaceae</taxon>
        <taxon>Rouxiella</taxon>
    </lineage>
</organism>
<evidence type="ECO:0000259" key="2">
    <source>
        <dbReference type="Pfam" id="PF07995"/>
    </source>
</evidence>
<dbReference type="SUPFAM" id="SSF50952">
    <property type="entry name" value="Soluble quinoprotein glucose dehydrogenase"/>
    <property type="match status" value="1"/>
</dbReference>
<gene>
    <name evidence="3" type="ORF">BS639_17515</name>
</gene>
<feature type="chain" id="PRO_5046285886" evidence="1">
    <location>
        <begin position="18"/>
        <end position="357"/>
    </location>
</feature>
<accession>A0ABX3TXK9</accession>
<keyword evidence="1" id="KW-0732">Signal</keyword>
<reference evidence="3 4" key="1">
    <citation type="journal article" date="2017" name="Int. J. Syst. Evol. Microbiol.">
        <title>Rouxiella badensis sp. nov. and Rouxiella silvae sp. nov. isolated from peat bog soil in Germany and emendation of the genus description.</title>
        <authorList>
            <person name="Le Fleche-Mateos A."/>
            <person name="Kugler J.H."/>
            <person name="Hansen S.H."/>
            <person name="Syldatk C."/>
            <person name="Hausmann R."/>
            <person name="Lomprez F."/>
            <person name="Vandenbogaert M."/>
            <person name="Manuguerra J.C."/>
            <person name="Grimont P.A."/>
        </authorList>
    </citation>
    <scope>NUCLEOTIDE SEQUENCE [LARGE SCALE GENOMIC DNA]</scope>
    <source>
        <strain evidence="3 4">213</strain>
    </source>
</reference>
<dbReference type="PANTHER" id="PTHR19328">
    <property type="entry name" value="HEDGEHOG-INTERACTING PROTEIN"/>
    <property type="match status" value="1"/>
</dbReference>
<dbReference type="Pfam" id="PF07995">
    <property type="entry name" value="GSDH"/>
    <property type="match status" value="1"/>
</dbReference>
<dbReference type="PANTHER" id="PTHR19328:SF13">
    <property type="entry name" value="HIPL1 PROTEIN"/>
    <property type="match status" value="1"/>
</dbReference>
<dbReference type="Gene3D" id="2.120.10.30">
    <property type="entry name" value="TolB, C-terminal domain"/>
    <property type="match status" value="1"/>
</dbReference>
<dbReference type="EMBL" id="MRWD01000045">
    <property type="protein sequence ID" value="ORJ19967.1"/>
    <property type="molecule type" value="Genomic_DNA"/>
</dbReference>